<evidence type="ECO:0000259" key="6">
    <source>
        <dbReference type="PROSITE" id="PS00716"/>
    </source>
</evidence>
<sequence>MQHAETTSRVQVQERHRRVDAAARKREHCDELIKEHIELALSMARRMARRLPASVCLDDIESAALLGLTEAARRYDDKRREPFMGFAAKRIRGAILDQLRRSDMLTRRGRRAARQVAEAARSFEGEHGRPATDSELADQLGVSDEEFHSVYASVRDVTVTGVDDADAILPDDAAATFACIERQQLRAALVRALEKLDDRARVVLAAYYQDGLTLREIGQILGITESRVCQIHTQTLALLRDQLS</sequence>
<dbReference type="eggNOG" id="COG1191">
    <property type="taxonomic scope" value="Bacteria"/>
</dbReference>
<dbReference type="Proteomes" id="UP000001880">
    <property type="component" value="Chromosome"/>
</dbReference>
<dbReference type="NCBIfam" id="NF005413">
    <property type="entry name" value="PRK06986.1"/>
    <property type="match status" value="1"/>
</dbReference>
<dbReference type="InterPro" id="IPR000943">
    <property type="entry name" value="RNA_pol_sigma70"/>
</dbReference>
<dbReference type="AlphaFoldDB" id="D0LLA7"/>
<dbReference type="OrthoDB" id="9799825at2"/>
<dbReference type="PANTHER" id="PTHR30385:SF7">
    <property type="entry name" value="RNA POLYMERASE SIGMA FACTOR FLIA"/>
    <property type="match status" value="1"/>
</dbReference>
<accession>D0LLA7</accession>
<dbReference type="KEGG" id="hoh:Hoch_6128"/>
<feature type="compositionally biased region" description="Polar residues" evidence="5">
    <location>
        <begin position="1"/>
        <end position="11"/>
    </location>
</feature>
<dbReference type="SUPFAM" id="SSF88659">
    <property type="entry name" value="Sigma3 and sigma4 domains of RNA polymerase sigma factors"/>
    <property type="match status" value="2"/>
</dbReference>
<protein>
    <submittedName>
        <fullName evidence="7">RNA polymerase, sigma 28 subunit, FliA/WhiG subfamily</fullName>
    </submittedName>
</protein>
<dbReference type="GO" id="GO:0016987">
    <property type="term" value="F:sigma factor activity"/>
    <property type="evidence" value="ECO:0007669"/>
    <property type="project" value="UniProtKB-KW"/>
</dbReference>
<keyword evidence="4" id="KW-0804">Transcription</keyword>
<evidence type="ECO:0000313" key="8">
    <source>
        <dbReference type="Proteomes" id="UP000001880"/>
    </source>
</evidence>
<feature type="region of interest" description="Disordered" evidence="5">
    <location>
        <begin position="1"/>
        <end position="21"/>
    </location>
</feature>
<dbReference type="NCBIfam" id="TIGR02937">
    <property type="entry name" value="sigma70-ECF"/>
    <property type="match status" value="1"/>
</dbReference>
<keyword evidence="2" id="KW-0731">Sigma factor</keyword>
<evidence type="ECO:0000256" key="4">
    <source>
        <dbReference type="ARBA" id="ARBA00023163"/>
    </source>
</evidence>
<feature type="domain" description="RNA polymerase sigma-70" evidence="6">
    <location>
        <begin position="213"/>
        <end position="239"/>
    </location>
</feature>
<dbReference type="HOGENOM" id="CLU_014793_8_1_7"/>
<dbReference type="RefSeq" id="WP_012831195.1">
    <property type="nucleotide sequence ID" value="NC_013440.1"/>
</dbReference>
<proteinExistence type="predicted"/>
<dbReference type="InterPro" id="IPR014284">
    <property type="entry name" value="RNA_pol_sigma-70_dom"/>
</dbReference>
<dbReference type="PANTHER" id="PTHR30385">
    <property type="entry name" value="SIGMA FACTOR F FLAGELLAR"/>
    <property type="match status" value="1"/>
</dbReference>
<dbReference type="GO" id="GO:0003677">
    <property type="term" value="F:DNA binding"/>
    <property type="evidence" value="ECO:0007669"/>
    <property type="project" value="UniProtKB-KW"/>
</dbReference>
<keyword evidence="1" id="KW-0805">Transcription regulation</keyword>
<evidence type="ECO:0000256" key="1">
    <source>
        <dbReference type="ARBA" id="ARBA00023015"/>
    </source>
</evidence>
<dbReference type="PROSITE" id="PS00716">
    <property type="entry name" value="SIGMA70_2"/>
    <property type="match status" value="1"/>
</dbReference>
<evidence type="ECO:0000256" key="3">
    <source>
        <dbReference type="ARBA" id="ARBA00023125"/>
    </source>
</evidence>
<evidence type="ECO:0000256" key="2">
    <source>
        <dbReference type="ARBA" id="ARBA00023082"/>
    </source>
</evidence>
<dbReference type="InterPro" id="IPR013325">
    <property type="entry name" value="RNA_pol_sigma_r2"/>
</dbReference>
<keyword evidence="8" id="KW-1185">Reference proteome</keyword>
<dbReference type="EMBL" id="CP001804">
    <property type="protein sequence ID" value="ACY18603.1"/>
    <property type="molecule type" value="Genomic_DNA"/>
</dbReference>
<dbReference type="PRINTS" id="PR00046">
    <property type="entry name" value="SIGMA70FCT"/>
</dbReference>
<reference evidence="7 8" key="1">
    <citation type="journal article" date="2010" name="Stand. Genomic Sci.">
        <title>Complete genome sequence of Haliangium ochraceum type strain (SMP-2).</title>
        <authorList>
            <consortium name="US DOE Joint Genome Institute (JGI-PGF)"/>
            <person name="Ivanova N."/>
            <person name="Daum C."/>
            <person name="Lang E."/>
            <person name="Abt B."/>
            <person name="Kopitz M."/>
            <person name="Saunders E."/>
            <person name="Lapidus A."/>
            <person name="Lucas S."/>
            <person name="Glavina Del Rio T."/>
            <person name="Nolan M."/>
            <person name="Tice H."/>
            <person name="Copeland A."/>
            <person name="Cheng J.F."/>
            <person name="Chen F."/>
            <person name="Bruce D."/>
            <person name="Goodwin L."/>
            <person name="Pitluck S."/>
            <person name="Mavromatis K."/>
            <person name="Pati A."/>
            <person name="Mikhailova N."/>
            <person name="Chen A."/>
            <person name="Palaniappan K."/>
            <person name="Land M."/>
            <person name="Hauser L."/>
            <person name="Chang Y.J."/>
            <person name="Jeffries C.D."/>
            <person name="Detter J.C."/>
            <person name="Brettin T."/>
            <person name="Rohde M."/>
            <person name="Goker M."/>
            <person name="Bristow J."/>
            <person name="Markowitz V."/>
            <person name="Eisen J.A."/>
            <person name="Hugenholtz P."/>
            <person name="Kyrpides N.C."/>
            <person name="Klenk H.P."/>
        </authorList>
    </citation>
    <scope>NUCLEOTIDE SEQUENCE [LARGE SCALE GENOMIC DNA]</scope>
    <source>
        <strain evidence="8">DSM 14365 / CIP 107738 / JCM 11303 / AJ 13395 / SMP-2</strain>
    </source>
</reference>
<organism evidence="7 8">
    <name type="scientific">Haliangium ochraceum (strain DSM 14365 / JCM 11303 / SMP-2)</name>
    <dbReference type="NCBI Taxonomy" id="502025"/>
    <lineage>
        <taxon>Bacteria</taxon>
        <taxon>Pseudomonadati</taxon>
        <taxon>Myxococcota</taxon>
        <taxon>Polyangia</taxon>
        <taxon>Haliangiales</taxon>
        <taxon>Kofleriaceae</taxon>
        <taxon>Haliangium</taxon>
    </lineage>
</organism>
<name>D0LLA7_HALO1</name>
<dbReference type="InterPro" id="IPR013324">
    <property type="entry name" value="RNA_pol_sigma_r3/r4-like"/>
</dbReference>
<feature type="compositionally biased region" description="Basic and acidic residues" evidence="5">
    <location>
        <begin position="12"/>
        <end position="21"/>
    </location>
</feature>
<dbReference type="Pfam" id="PF04545">
    <property type="entry name" value="Sigma70_r4"/>
    <property type="match status" value="1"/>
</dbReference>
<dbReference type="InterPro" id="IPR007630">
    <property type="entry name" value="RNA_pol_sigma70_r4"/>
</dbReference>
<evidence type="ECO:0000313" key="7">
    <source>
        <dbReference type="EMBL" id="ACY18603.1"/>
    </source>
</evidence>
<dbReference type="InterPro" id="IPR007624">
    <property type="entry name" value="RNA_pol_sigma70_r3"/>
</dbReference>
<evidence type="ECO:0000256" key="5">
    <source>
        <dbReference type="SAM" id="MobiDB-lite"/>
    </source>
</evidence>
<dbReference type="CDD" id="cd06171">
    <property type="entry name" value="Sigma70_r4"/>
    <property type="match status" value="1"/>
</dbReference>
<dbReference type="SUPFAM" id="SSF88946">
    <property type="entry name" value="Sigma2 domain of RNA polymerase sigma factors"/>
    <property type="match status" value="1"/>
</dbReference>
<dbReference type="GO" id="GO:0006352">
    <property type="term" value="P:DNA-templated transcription initiation"/>
    <property type="evidence" value="ECO:0007669"/>
    <property type="project" value="InterPro"/>
</dbReference>
<gene>
    <name evidence="7" type="ordered locus">Hoch_6128</name>
</gene>
<dbReference type="Gene3D" id="1.10.1740.10">
    <property type="match status" value="1"/>
</dbReference>
<keyword evidence="3" id="KW-0238">DNA-binding</keyword>
<dbReference type="Gene3D" id="1.20.140.160">
    <property type="match status" value="1"/>
</dbReference>
<dbReference type="STRING" id="502025.Hoch_6128"/>
<dbReference type="InterPro" id="IPR007627">
    <property type="entry name" value="RNA_pol_sigma70_r2"/>
</dbReference>
<dbReference type="Pfam" id="PF04539">
    <property type="entry name" value="Sigma70_r3"/>
    <property type="match status" value="1"/>
</dbReference>
<dbReference type="Pfam" id="PF04542">
    <property type="entry name" value="Sigma70_r2"/>
    <property type="match status" value="1"/>
</dbReference>